<evidence type="ECO:0000313" key="13">
    <source>
        <dbReference type="Proteomes" id="UP001287286"/>
    </source>
</evidence>
<dbReference type="KEGG" id="plj:28885471"/>
<evidence type="ECO:0000313" key="11">
    <source>
        <dbReference type="Proteomes" id="UP000078240"/>
    </source>
</evidence>
<dbReference type="EMBL" id="LSBH01000003">
    <property type="protein sequence ID" value="OAQ81545.1"/>
    <property type="molecule type" value="Genomic_DNA"/>
</dbReference>
<evidence type="ECO:0000256" key="1">
    <source>
        <dbReference type="ARBA" id="ARBA00004123"/>
    </source>
</evidence>
<dbReference type="GeneID" id="28885471"/>
<evidence type="ECO:0000313" key="10">
    <source>
        <dbReference type="EMBL" id="PWI67482.1"/>
    </source>
</evidence>
<dbReference type="PANTHER" id="PTHR17204:SF5">
    <property type="entry name" value="PRE-MRNA-PROCESSING FACTOR 39"/>
    <property type="match status" value="1"/>
</dbReference>
<reference evidence="10" key="1">
    <citation type="submission" date="2015-05" db="EMBL/GenBank/DDBJ databases">
        <authorList>
            <person name="Wang D.B."/>
            <person name="Wang M."/>
        </authorList>
    </citation>
    <scope>NUCLEOTIDE SEQUENCE</scope>
    <source>
        <strain evidence="10">36-1</strain>
    </source>
</reference>
<dbReference type="STRING" id="33203.A0A179GUA0"/>
<comment type="subcellular location">
    <subcellularLocation>
        <location evidence="1">Nucleus</location>
    </subcellularLocation>
</comment>
<comment type="caution">
    <text evidence="8">The sequence shown here is derived from an EMBL/GenBank/DDBJ whole genome shotgun (WGS) entry which is preliminary data.</text>
</comment>
<dbReference type="GO" id="GO:0004386">
    <property type="term" value="F:helicase activity"/>
    <property type="evidence" value="ECO:0007669"/>
    <property type="project" value="UniProtKB-KW"/>
</dbReference>
<proteinExistence type="inferred from homology"/>
<dbReference type="Proteomes" id="UP000245956">
    <property type="component" value="Unassembled WGS sequence"/>
</dbReference>
<comment type="similarity">
    <text evidence="6">Belongs to the PRP39 family.</text>
</comment>
<dbReference type="EMBL" id="LCWV01000018">
    <property type="protein sequence ID" value="PWI67482.1"/>
    <property type="molecule type" value="Genomic_DNA"/>
</dbReference>
<dbReference type="GO" id="GO:0000243">
    <property type="term" value="C:commitment complex"/>
    <property type="evidence" value="ECO:0007669"/>
    <property type="project" value="TreeGrafter"/>
</dbReference>
<evidence type="ECO:0000256" key="4">
    <source>
        <dbReference type="ARBA" id="ARBA00023187"/>
    </source>
</evidence>
<dbReference type="GO" id="GO:0140727">
    <property type="term" value="P:siRNA-mediated pericentric heterochromatin formation"/>
    <property type="evidence" value="ECO:0007669"/>
    <property type="project" value="EnsemblFungi"/>
</dbReference>
<organism evidence="8 11">
    <name type="scientific">Purpureocillium lilacinum</name>
    <name type="common">Paecilomyces lilacinus</name>
    <dbReference type="NCBI Taxonomy" id="33203"/>
    <lineage>
        <taxon>Eukaryota</taxon>
        <taxon>Fungi</taxon>
        <taxon>Dikarya</taxon>
        <taxon>Ascomycota</taxon>
        <taxon>Pezizomycotina</taxon>
        <taxon>Sordariomycetes</taxon>
        <taxon>Hypocreomycetidae</taxon>
        <taxon>Hypocreales</taxon>
        <taxon>Ophiocordycipitaceae</taxon>
        <taxon>Purpureocillium</taxon>
    </lineage>
</organism>
<dbReference type="GO" id="GO:0005685">
    <property type="term" value="C:U1 snRNP"/>
    <property type="evidence" value="ECO:0007669"/>
    <property type="project" value="EnsemblFungi"/>
</dbReference>
<keyword evidence="8" id="KW-0547">Nucleotide-binding</keyword>
<evidence type="ECO:0000313" key="7">
    <source>
        <dbReference type="EMBL" id="KAK4088648.1"/>
    </source>
</evidence>
<dbReference type="OrthoDB" id="10265668at2759"/>
<keyword evidence="8" id="KW-0378">Hydrolase</keyword>
<protein>
    <submittedName>
        <fullName evidence="8">DEAD/DEAH box helicase</fullName>
    </submittedName>
</protein>
<dbReference type="OMA" id="IISWANL"/>
<dbReference type="SMART" id="SM00386">
    <property type="entry name" value="HAT"/>
    <property type="match status" value="7"/>
</dbReference>
<evidence type="ECO:0000256" key="3">
    <source>
        <dbReference type="ARBA" id="ARBA00022737"/>
    </source>
</evidence>
<evidence type="ECO:0000256" key="5">
    <source>
        <dbReference type="ARBA" id="ARBA00023242"/>
    </source>
</evidence>
<dbReference type="InterPro" id="IPR003107">
    <property type="entry name" value="HAT"/>
</dbReference>
<dbReference type="Gene3D" id="1.25.40.10">
    <property type="entry name" value="Tetratricopeptide repeat domain"/>
    <property type="match status" value="2"/>
</dbReference>
<dbReference type="GO" id="GO:0000395">
    <property type="term" value="P:mRNA 5'-splice site recognition"/>
    <property type="evidence" value="ECO:0007669"/>
    <property type="project" value="TreeGrafter"/>
</dbReference>
<sequence>MNDYVPTGGVDDEIHALRTQLTALESDPDNLDLWDKHINSAEKVEGGLSRNSNPQALSLARESFERLLHRSPLFFGYWKKYAEDEFVISGTESAEMVYERGIAANPHSVDLWAEYCRFKMDTCHNLDVVREHFERASHAVGIDFMSHPFWDKYIEFETRQEAHTRVFALLVRICRIPLHQYSRYYEKLRAMAHTLPLTDIATPEDLTRIQAEVQAESAAHGVTSRPELEVERDVRAKIDAMYYDVFTATANEVNNRWTYESELGHQYFTTLPIQHAQLNGWRKYLDFEEAGRDYERIKFLYERCVNTCALYDEFWYRFARWMSTQPGKEEEVRHIYVQAAFLVPASRPGIRLQWAYFEESNGRVDVARDIHAGILNKLPDCTEVIISWAHLERRQGGPDAAIQVLRDHIEAPTVNLFTKAMLVAEWAMLLWKAKGSAEQARGVFVKNAQWYGDSRLFWEKWFKFELEQPTETEGEETTARRVKHVYDEFRRRSRLSAAVKRDLGKIYLDFLVHRGGKDAMKEFLEVDRAVFGSAAVAALSVNEQNGEAGADLDEETLKKAETRLFFFYDHEEQNSAATGPADYE</sequence>
<keyword evidence="5" id="KW-0539">Nucleus</keyword>
<dbReference type="FunFam" id="1.25.40.10:FF:000064">
    <property type="entry name" value="Putative pre-mrna-processing factor 39"/>
    <property type="match status" value="1"/>
</dbReference>
<dbReference type="Pfam" id="PF23241">
    <property type="entry name" value="HAT_PRP39_C"/>
    <property type="match status" value="1"/>
</dbReference>
<dbReference type="InterPro" id="IPR059164">
    <property type="entry name" value="HAT_PRP39_C"/>
</dbReference>
<dbReference type="Pfam" id="PF23240">
    <property type="entry name" value="HAT_PRP39_N"/>
    <property type="match status" value="1"/>
</dbReference>
<reference evidence="10 12" key="2">
    <citation type="journal article" date="2016" name="Front. Microbiol.">
        <title>Genome and transcriptome sequences reveal the specific parasitism of the nematophagous Purpureocillium lilacinum 36-1.</title>
        <authorList>
            <person name="Xie J."/>
            <person name="Li S."/>
            <person name="Mo C."/>
            <person name="Xiao X."/>
            <person name="Peng D."/>
            <person name="Wang G."/>
            <person name="Xiao Y."/>
        </authorList>
    </citation>
    <scope>NUCLEOTIDE SEQUENCE [LARGE SCALE GENOMIC DNA]</scope>
    <source>
        <strain evidence="10 12">36-1</strain>
    </source>
</reference>
<evidence type="ECO:0000313" key="9">
    <source>
        <dbReference type="EMBL" id="OAQ91600.1"/>
    </source>
</evidence>
<dbReference type="PANTHER" id="PTHR17204">
    <property type="entry name" value="PRE-MRNA PROCESSING PROTEIN PRP39-RELATED"/>
    <property type="match status" value="1"/>
</dbReference>
<gene>
    <name evidence="10" type="ORF">PCL_02836</name>
    <name evidence="7" type="ORF">Purlil1_6859</name>
    <name evidence="8" type="ORF">VFPBJ_04129</name>
    <name evidence="9" type="ORF">VFPFJ_03340</name>
</gene>
<dbReference type="Proteomes" id="UP000078340">
    <property type="component" value="Unassembled WGS sequence"/>
</dbReference>
<dbReference type="Proteomes" id="UP000078240">
    <property type="component" value="Unassembled WGS sequence"/>
</dbReference>
<evidence type="ECO:0000313" key="8">
    <source>
        <dbReference type="EMBL" id="OAQ81545.1"/>
    </source>
</evidence>
<dbReference type="Proteomes" id="UP001287286">
    <property type="component" value="Unassembled WGS sequence"/>
</dbReference>
<dbReference type="GO" id="GO:0030627">
    <property type="term" value="F:pre-mRNA 5'-splice site binding"/>
    <property type="evidence" value="ECO:0007669"/>
    <property type="project" value="TreeGrafter"/>
</dbReference>
<evidence type="ECO:0000313" key="12">
    <source>
        <dbReference type="Proteomes" id="UP000245956"/>
    </source>
</evidence>
<dbReference type="FunFam" id="1.25.40.10:FF:000451">
    <property type="entry name" value="mRNA splicing protein (Prp39), putative"/>
    <property type="match status" value="1"/>
</dbReference>
<dbReference type="AlphaFoldDB" id="A0A179GUA0"/>
<reference evidence="7 13" key="5">
    <citation type="journal article" date="2024" name="Microbiol. Resour. Announc.">
        <title>Genome annotations for the ascomycete fungi Trichoderma harzianum, Trichoderma aggressivum, and Purpureocillium lilacinum.</title>
        <authorList>
            <person name="Beijen E.P.W."/>
            <person name="Ohm R.A."/>
        </authorList>
    </citation>
    <scope>NUCLEOTIDE SEQUENCE [LARGE SCALE GENOMIC DNA]</scope>
    <source>
        <strain evidence="7 13">CBS 150709</strain>
    </source>
</reference>
<name>A0A179GUA0_PURLI</name>
<keyword evidence="2" id="KW-0507">mRNA processing</keyword>
<evidence type="ECO:0000256" key="2">
    <source>
        <dbReference type="ARBA" id="ARBA00022664"/>
    </source>
</evidence>
<accession>A0A179GUA0</accession>
<keyword evidence="3" id="KW-0677">Repeat</keyword>
<dbReference type="EMBL" id="LSBI01000003">
    <property type="protein sequence ID" value="OAQ91600.1"/>
    <property type="molecule type" value="Genomic_DNA"/>
</dbReference>
<dbReference type="SUPFAM" id="SSF48452">
    <property type="entry name" value="TPR-like"/>
    <property type="match status" value="1"/>
</dbReference>
<dbReference type="EMBL" id="JAWRVI010000023">
    <property type="protein sequence ID" value="KAK4088648.1"/>
    <property type="molecule type" value="Genomic_DNA"/>
</dbReference>
<keyword evidence="8" id="KW-0347">Helicase</keyword>
<dbReference type="InterPro" id="IPR011990">
    <property type="entry name" value="TPR-like_helical_dom_sf"/>
</dbReference>
<evidence type="ECO:0000256" key="6">
    <source>
        <dbReference type="ARBA" id="ARBA00038019"/>
    </source>
</evidence>
<keyword evidence="8" id="KW-0067">ATP-binding</keyword>
<reference evidence="7" key="4">
    <citation type="submission" date="2023-11" db="EMBL/GenBank/DDBJ databases">
        <authorList>
            <person name="Beijen E."/>
            <person name="Ohm R.A."/>
        </authorList>
    </citation>
    <scope>NUCLEOTIDE SEQUENCE</scope>
    <source>
        <strain evidence="7">CBS 150709</strain>
    </source>
</reference>
<reference evidence="8 11" key="3">
    <citation type="submission" date="2016-01" db="EMBL/GenBank/DDBJ databases">
        <title>Biosynthesis of antibiotic leucinostatins and their inhibition on Phytophthora in bio-control Purpureocillium lilacinum.</title>
        <authorList>
            <person name="Wang G."/>
            <person name="Liu Z."/>
            <person name="Lin R."/>
            <person name="Li E."/>
            <person name="Mao Z."/>
            <person name="Ling J."/>
            <person name="Yin W."/>
            <person name="Xie B."/>
        </authorList>
    </citation>
    <scope>NUCLEOTIDE SEQUENCE [LARGE SCALE GENOMIC DNA]</scope>
    <source>
        <strain evidence="8">PLBJ-1</strain>
        <strain evidence="9">PLFJ-1</strain>
    </source>
</reference>
<keyword evidence="4" id="KW-0508">mRNA splicing</keyword>
<dbReference type="GO" id="GO:0071004">
    <property type="term" value="C:U2-type prespliceosome"/>
    <property type="evidence" value="ECO:0007669"/>
    <property type="project" value="TreeGrafter"/>
</dbReference>
<keyword evidence="13" id="KW-1185">Reference proteome</keyword>